<evidence type="ECO:0000256" key="7">
    <source>
        <dbReference type="ARBA" id="ARBA00023141"/>
    </source>
</evidence>
<organism evidence="11">
    <name type="scientific">uncultured Adhaeribacter sp</name>
    <dbReference type="NCBI Taxonomy" id="448109"/>
    <lineage>
        <taxon>Bacteria</taxon>
        <taxon>Pseudomonadati</taxon>
        <taxon>Bacteroidota</taxon>
        <taxon>Cytophagia</taxon>
        <taxon>Cytophagales</taxon>
        <taxon>Hymenobacteraceae</taxon>
        <taxon>Adhaeribacter</taxon>
        <taxon>environmental samples</taxon>
    </lineage>
</organism>
<name>A0A6J4IGB1_9BACT</name>
<evidence type="ECO:0000256" key="2">
    <source>
        <dbReference type="ARBA" id="ARBA00004664"/>
    </source>
</evidence>
<sequence length="230" mass="25962">MAIPNKSTASATKATDLLIKVCGMRDQENIVALTSLQPDFIGFIFYSESKRYAGKSLKAEEIKQLPDTIKKVGVFVNEPLKNILKIARQYTLQAIQLHGDELPEQCRQIREQGYIVLKAFALDEHFDFNILAAYEGTCDFYLFDTKGPQYGGNGLTFNWELLNKYTLPTPFFLSGGLDLEHEATIKAGRWPQLKGIDLNSRFEVSPGLKDIDKVGQMLEACRYVKPMVNK</sequence>
<dbReference type="InterPro" id="IPR001240">
    <property type="entry name" value="PRAI_dom"/>
</dbReference>
<comment type="catalytic activity">
    <reaction evidence="1 9">
        <text>N-(5-phospho-beta-D-ribosyl)anthranilate = 1-(2-carboxyphenylamino)-1-deoxy-D-ribulose 5-phosphate</text>
        <dbReference type="Rhea" id="RHEA:21540"/>
        <dbReference type="ChEBI" id="CHEBI:18277"/>
        <dbReference type="ChEBI" id="CHEBI:58613"/>
        <dbReference type="EC" id="5.3.1.24"/>
    </reaction>
</comment>
<keyword evidence="8 9" id="KW-0413">Isomerase</keyword>
<keyword evidence="6 9" id="KW-0822">Tryptophan biosynthesis</keyword>
<dbReference type="Pfam" id="PF00697">
    <property type="entry name" value="PRAI"/>
    <property type="match status" value="1"/>
</dbReference>
<evidence type="ECO:0000256" key="8">
    <source>
        <dbReference type="ARBA" id="ARBA00023235"/>
    </source>
</evidence>
<dbReference type="EMBL" id="CADCTJ010000563">
    <property type="protein sequence ID" value="CAA9249538.1"/>
    <property type="molecule type" value="Genomic_DNA"/>
</dbReference>
<dbReference type="InterPro" id="IPR011060">
    <property type="entry name" value="RibuloseP-bd_barrel"/>
</dbReference>
<protein>
    <recommendedName>
        <fullName evidence="4 9">N-(5'-phosphoribosyl)anthranilate isomerase</fullName>
        <shortName evidence="9">PRAI</shortName>
        <ecNumber evidence="3 9">5.3.1.24</ecNumber>
    </recommendedName>
</protein>
<dbReference type="GO" id="GO:0004640">
    <property type="term" value="F:phosphoribosylanthranilate isomerase activity"/>
    <property type="evidence" value="ECO:0007669"/>
    <property type="project" value="UniProtKB-UniRule"/>
</dbReference>
<accession>A0A6J4IGB1</accession>
<evidence type="ECO:0000256" key="5">
    <source>
        <dbReference type="ARBA" id="ARBA00022605"/>
    </source>
</evidence>
<evidence type="ECO:0000259" key="10">
    <source>
        <dbReference type="Pfam" id="PF00697"/>
    </source>
</evidence>
<dbReference type="EC" id="5.3.1.24" evidence="3 9"/>
<evidence type="ECO:0000313" key="11">
    <source>
        <dbReference type="EMBL" id="CAA9249538.1"/>
    </source>
</evidence>
<dbReference type="SUPFAM" id="SSF51366">
    <property type="entry name" value="Ribulose-phoshate binding barrel"/>
    <property type="match status" value="1"/>
</dbReference>
<reference evidence="11" key="1">
    <citation type="submission" date="2020-02" db="EMBL/GenBank/DDBJ databases">
        <authorList>
            <person name="Meier V. D."/>
        </authorList>
    </citation>
    <scope>NUCLEOTIDE SEQUENCE</scope>
    <source>
        <strain evidence="11">AVDCRST_MAG95</strain>
    </source>
</reference>
<evidence type="ECO:0000256" key="9">
    <source>
        <dbReference type="HAMAP-Rule" id="MF_00135"/>
    </source>
</evidence>
<comment type="pathway">
    <text evidence="2 9">Amino-acid biosynthesis; L-tryptophan biosynthesis; L-tryptophan from chorismate: step 3/5.</text>
</comment>
<dbReference type="Gene3D" id="3.20.20.70">
    <property type="entry name" value="Aldolase class I"/>
    <property type="match status" value="1"/>
</dbReference>
<evidence type="ECO:0000256" key="4">
    <source>
        <dbReference type="ARBA" id="ARBA00022272"/>
    </source>
</evidence>
<dbReference type="InterPro" id="IPR044643">
    <property type="entry name" value="TrpF_fam"/>
</dbReference>
<dbReference type="PANTHER" id="PTHR42894:SF1">
    <property type="entry name" value="N-(5'-PHOSPHORIBOSYL)ANTHRANILATE ISOMERASE"/>
    <property type="match status" value="1"/>
</dbReference>
<feature type="domain" description="N-(5'phosphoribosyl) anthranilate isomerase (PRAI)" evidence="10">
    <location>
        <begin position="20"/>
        <end position="219"/>
    </location>
</feature>
<dbReference type="UniPathway" id="UPA00035">
    <property type="reaction ID" value="UER00042"/>
</dbReference>
<dbReference type="CDD" id="cd00405">
    <property type="entry name" value="PRAI"/>
    <property type="match status" value="1"/>
</dbReference>
<evidence type="ECO:0000256" key="3">
    <source>
        <dbReference type="ARBA" id="ARBA00012572"/>
    </source>
</evidence>
<keyword evidence="5 9" id="KW-0028">Amino-acid biosynthesis</keyword>
<dbReference type="GO" id="GO:0000162">
    <property type="term" value="P:L-tryptophan biosynthetic process"/>
    <property type="evidence" value="ECO:0007669"/>
    <property type="project" value="UniProtKB-UniRule"/>
</dbReference>
<evidence type="ECO:0000256" key="1">
    <source>
        <dbReference type="ARBA" id="ARBA00001164"/>
    </source>
</evidence>
<gene>
    <name evidence="9" type="primary">trpF</name>
    <name evidence="11" type="ORF">AVDCRST_MAG95-1807</name>
</gene>
<dbReference type="AlphaFoldDB" id="A0A6J4IGB1"/>
<dbReference type="InterPro" id="IPR013785">
    <property type="entry name" value="Aldolase_TIM"/>
</dbReference>
<proteinExistence type="inferred from homology"/>
<keyword evidence="7 9" id="KW-0057">Aromatic amino acid biosynthesis</keyword>
<evidence type="ECO:0000256" key="6">
    <source>
        <dbReference type="ARBA" id="ARBA00022822"/>
    </source>
</evidence>
<dbReference type="HAMAP" id="MF_00135">
    <property type="entry name" value="PRAI"/>
    <property type="match status" value="1"/>
</dbReference>
<comment type="similarity">
    <text evidence="9">Belongs to the TrpF family.</text>
</comment>
<dbReference type="PANTHER" id="PTHR42894">
    <property type="entry name" value="N-(5'-PHOSPHORIBOSYL)ANTHRANILATE ISOMERASE"/>
    <property type="match status" value="1"/>
</dbReference>